<feature type="region of interest" description="Disordered" evidence="2">
    <location>
        <begin position="75"/>
        <end position="121"/>
    </location>
</feature>
<dbReference type="InterPro" id="IPR018378">
    <property type="entry name" value="C-type_lectin_CS"/>
</dbReference>
<gene>
    <name evidence="4" type="ORF">RN001_007089</name>
</gene>
<sequence>MVTPSTSFAQVATPPARIPIQAVQAIGPEIKSIDVKELERELLPRLVDALQAVFALRKDSTEEVTSTKLTLDINRENKKRKDDQRTPPEEKGYIEGSQPSFSQQKDTNMVKKPRGWPKADTTHNQRKMFRELTLLVIGAAVVLAQRRLALPDPRSCVNRVRHATYRDARGVAHSYFFSWEHAPTRNLEVDWLDARNICRRHCMDAVSLETPQENEFIKQRIARGNVRYIWTSGRKCNFAGCDRADLQPANVLGWFWSGSGVKIGPTTQRNSGDWSHTGGYGQPQPDNREAAQGNDESCLSILNNFYNDGLKWHDVACHHVKPFVCEDSEELLNFVASRNPGIRL</sequence>
<dbReference type="InterPro" id="IPR001304">
    <property type="entry name" value="C-type_lectin-like"/>
</dbReference>
<evidence type="ECO:0000256" key="2">
    <source>
        <dbReference type="SAM" id="MobiDB-lite"/>
    </source>
</evidence>
<dbReference type="Proteomes" id="UP001353858">
    <property type="component" value="Unassembled WGS sequence"/>
</dbReference>
<feature type="domain" description="C-type lectin" evidence="3">
    <location>
        <begin position="173"/>
        <end position="326"/>
    </location>
</feature>
<evidence type="ECO:0000313" key="5">
    <source>
        <dbReference type="Proteomes" id="UP001353858"/>
    </source>
</evidence>
<protein>
    <recommendedName>
        <fullName evidence="3">C-type lectin domain-containing protein</fullName>
    </recommendedName>
</protein>
<evidence type="ECO:0000313" key="4">
    <source>
        <dbReference type="EMBL" id="KAK4878943.1"/>
    </source>
</evidence>
<feature type="compositionally biased region" description="Basic and acidic residues" evidence="2">
    <location>
        <begin position="75"/>
        <end position="93"/>
    </location>
</feature>
<feature type="region of interest" description="Disordered" evidence="2">
    <location>
        <begin position="266"/>
        <end position="293"/>
    </location>
</feature>
<dbReference type="CDD" id="cd00037">
    <property type="entry name" value="CLECT"/>
    <property type="match status" value="1"/>
</dbReference>
<organism evidence="4 5">
    <name type="scientific">Aquatica leii</name>
    <dbReference type="NCBI Taxonomy" id="1421715"/>
    <lineage>
        <taxon>Eukaryota</taxon>
        <taxon>Metazoa</taxon>
        <taxon>Ecdysozoa</taxon>
        <taxon>Arthropoda</taxon>
        <taxon>Hexapoda</taxon>
        <taxon>Insecta</taxon>
        <taxon>Pterygota</taxon>
        <taxon>Neoptera</taxon>
        <taxon>Endopterygota</taxon>
        <taxon>Coleoptera</taxon>
        <taxon>Polyphaga</taxon>
        <taxon>Elateriformia</taxon>
        <taxon>Elateroidea</taxon>
        <taxon>Lampyridae</taxon>
        <taxon>Luciolinae</taxon>
        <taxon>Aquatica</taxon>
    </lineage>
</organism>
<keyword evidence="1" id="KW-1015">Disulfide bond</keyword>
<dbReference type="PANTHER" id="PTHR21407:SF1">
    <property type="entry name" value="RE43931P"/>
    <property type="match status" value="1"/>
</dbReference>
<dbReference type="PROSITE" id="PS50041">
    <property type="entry name" value="C_TYPE_LECTIN_2"/>
    <property type="match status" value="1"/>
</dbReference>
<dbReference type="SUPFAM" id="SSF56436">
    <property type="entry name" value="C-type lectin-like"/>
    <property type="match status" value="1"/>
</dbReference>
<reference evidence="5" key="1">
    <citation type="submission" date="2023-01" db="EMBL/GenBank/DDBJ databases">
        <title>Key to firefly adult light organ development and bioluminescence: homeobox transcription factors regulate luciferase expression and transportation to peroxisome.</title>
        <authorList>
            <person name="Fu X."/>
        </authorList>
    </citation>
    <scope>NUCLEOTIDE SEQUENCE [LARGE SCALE GENOMIC DNA]</scope>
</reference>
<feature type="compositionally biased region" description="Polar residues" evidence="2">
    <location>
        <begin position="97"/>
        <end position="107"/>
    </location>
</feature>
<dbReference type="Gene3D" id="3.10.100.10">
    <property type="entry name" value="Mannose-Binding Protein A, subunit A"/>
    <property type="match status" value="1"/>
</dbReference>
<dbReference type="PANTHER" id="PTHR21407">
    <property type="entry name" value="RE43931P-RELATED"/>
    <property type="match status" value="1"/>
</dbReference>
<evidence type="ECO:0000259" key="3">
    <source>
        <dbReference type="PROSITE" id="PS50041"/>
    </source>
</evidence>
<dbReference type="EMBL" id="JARPUR010000003">
    <property type="protein sequence ID" value="KAK4878943.1"/>
    <property type="molecule type" value="Genomic_DNA"/>
</dbReference>
<accession>A0AAN7QI46</accession>
<dbReference type="AlphaFoldDB" id="A0AAN7QI46"/>
<dbReference type="InterPro" id="IPR016187">
    <property type="entry name" value="CTDL_fold"/>
</dbReference>
<evidence type="ECO:0000256" key="1">
    <source>
        <dbReference type="ARBA" id="ARBA00023157"/>
    </source>
</evidence>
<dbReference type="InterPro" id="IPR016186">
    <property type="entry name" value="C-type_lectin-like/link_sf"/>
</dbReference>
<proteinExistence type="predicted"/>
<name>A0AAN7QI46_9COLE</name>
<dbReference type="PROSITE" id="PS00615">
    <property type="entry name" value="C_TYPE_LECTIN_1"/>
    <property type="match status" value="1"/>
</dbReference>
<comment type="caution">
    <text evidence="4">The sequence shown here is derived from an EMBL/GenBank/DDBJ whole genome shotgun (WGS) entry which is preliminary data.</text>
</comment>
<keyword evidence="5" id="KW-1185">Reference proteome</keyword>